<keyword evidence="3" id="KW-1185">Reference proteome</keyword>
<dbReference type="InterPro" id="IPR052189">
    <property type="entry name" value="L-asp_N-monooxygenase_NS-form"/>
</dbReference>
<dbReference type="AlphaFoldDB" id="A0A495W8B6"/>
<sequence>MAAGRHHGGGAVSTVVVVGAGPRASGLLERMGANAPELLAGPVEVHLVDPFPPGAGRVWRHEQSPLLRMNSMAEDVTAFTDESVRCAGPVRPGPSLAQWAADVPAVGLDPAVRAELAALEPTSFPSRRVQSAYLKWFHERAVAGLPPGSSVHVHATKAVRLTGSSRQRQRVWLADRTEPLVADVVVLALGHLDAEPVPEHRWLAAYAEEHGLTYLPPGYTADVDLSAVRPGEDVVVRGMGLAFIDLVVLLGEGRGGAFVPVPGAGVGERLAYVPSGREPRLHVGSRRGVPYHSKTGYRLVGAPPEPPRFFVAPALTAVPGGIDFRAHAWPLMAKEVAYGYYRELFTGHPDRVRTGWDEFSARFAELDWYSEDMRALERAAVPREADRIDFERLDRPIDGRVFGTPEAFQAFLAEYVAADVARRSSAEHSADLGAFLALLGVYGQLAVVAASGRLTGEDGWWHGFFSYFASGPPPDRLEELLALARAGVVSFLGADVRVAAVDGLFVAGSASVPGHEVRARGLIEARLPTHALERTADPLLRSLAAAGDVTGVDGLVRVDASDSRLVDAAGVPHARRFAVGPYTTNKAYAAFARPRTDNPAFRQNDQVARAVLNFLAAGAVDESVA</sequence>
<dbReference type="EMBL" id="RBXO01000001">
    <property type="protein sequence ID" value="RKT57377.1"/>
    <property type="molecule type" value="Genomic_DNA"/>
</dbReference>
<evidence type="ECO:0000313" key="2">
    <source>
        <dbReference type="EMBL" id="RKT57377.1"/>
    </source>
</evidence>
<dbReference type="Proteomes" id="UP000282084">
    <property type="component" value="Unassembled WGS sequence"/>
</dbReference>
<reference evidence="2 3" key="1">
    <citation type="submission" date="2018-10" db="EMBL/GenBank/DDBJ databases">
        <title>Sequencing the genomes of 1000 actinobacteria strains.</title>
        <authorList>
            <person name="Klenk H.-P."/>
        </authorList>
    </citation>
    <scope>NUCLEOTIDE SEQUENCE [LARGE SCALE GENOMIC DNA]</scope>
    <source>
        <strain evidence="2 3">DSM 43800</strain>
    </source>
</reference>
<dbReference type="PANTHER" id="PTHR40254">
    <property type="entry name" value="BLR0577 PROTEIN"/>
    <property type="match status" value="1"/>
</dbReference>
<accession>A0A495W8B6</accession>
<feature type="domain" description="FAD-dependent urate hydroxylase HpyO/Asp monooxygenase CreE-like FAD/NAD(P)-binding" evidence="1">
    <location>
        <begin position="16"/>
        <end position="191"/>
    </location>
</feature>
<evidence type="ECO:0000313" key="3">
    <source>
        <dbReference type="Proteomes" id="UP000282084"/>
    </source>
</evidence>
<evidence type="ECO:0000259" key="1">
    <source>
        <dbReference type="Pfam" id="PF13454"/>
    </source>
</evidence>
<proteinExistence type="predicted"/>
<protein>
    <submittedName>
        <fullName evidence="2">FAD-NAD(P)-binding protein</fullName>
    </submittedName>
</protein>
<gene>
    <name evidence="2" type="ORF">C8E97_6097</name>
</gene>
<dbReference type="Pfam" id="PF13454">
    <property type="entry name" value="NAD_binding_9"/>
    <property type="match status" value="1"/>
</dbReference>
<dbReference type="PANTHER" id="PTHR40254:SF1">
    <property type="entry name" value="BLR0577 PROTEIN"/>
    <property type="match status" value="1"/>
</dbReference>
<organism evidence="2 3">
    <name type="scientific">Saccharothrix australiensis</name>
    <dbReference type="NCBI Taxonomy" id="2072"/>
    <lineage>
        <taxon>Bacteria</taxon>
        <taxon>Bacillati</taxon>
        <taxon>Actinomycetota</taxon>
        <taxon>Actinomycetes</taxon>
        <taxon>Pseudonocardiales</taxon>
        <taxon>Pseudonocardiaceae</taxon>
        <taxon>Saccharothrix</taxon>
    </lineage>
</organism>
<name>A0A495W8B6_9PSEU</name>
<dbReference type="InterPro" id="IPR038732">
    <property type="entry name" value="HpyO/CreE_NAD-binding"/>
</dbReference>
<comment type="caution">
    <text evidence="2">The sequence shown here is derived from an EMBL/GenBank/DDBJ whole genome shotgun (WGS) entry which is preliminary data.</text>
</comment>